<name>R4KNW1_9FIRM</name>
<dbReference type="AlphaFoldDB" id="R4KNW1"/>
<dbReference type="HOGENOM" id="CLU_068045_2_1_9"/>
<reference evidence="1 2" key="1">
    <citation type="submission" date="2012-01" db="EMBL/GenBank/DDBJ databases">
        <title>Complete sequence of Desulfotomaculum gibsoniae DSM 7213.</title>
        <authorList>
            <consortium name="US DOE Joint Genome Institute"/>
            <person name="Lucas S."/>
            <person name="Han J."/>
            <person name="Lapidus A."/>
            <person name="Cheng J.-F."/>
            <person name="Goodwin L."/>
            <person name="Pitluck S."/>
            <person name="Peters L."/>
            <person name="Ovchinnikova G."/>
            <person name="Teshima H."/>
            <person name="Detter J.C."/>
            <person name="Han C."/>
            <person name="Tapia R."/>
            <person name="Land M."/>
            <person name="Hauser L."/>
            <person name="Kyrpides N."/>
            <person name="Ivanova N."/>
            <person name="Pagani I."/>
            <person name="Parshina S."/>
            <person name="Plugge C."/>
            <person name="Muyzer G."/>
            <person name="Kuever J."/>
            <person name="Ivanova A."/>
            <person name="Nazina T."/>
            <person name="Klenk H.-P."/>
            <person name="Brambilla E."/>
            <person name="Spring S."/>
            <person name="Stams A.F."/>
            <person name="Woyke T."/>
        </authorList>
    </citation>
    <scope>NUCLEOTIDE SEQUENCE [LARGE SCALE GENOMIC DNA]</scope>
    <source>
        <strain evidence="1 2">DSM 7213</strain>
    </source>
</reference>
<evidence type="ECO:0000313" key="2">
    <source>
        <dbReference type="Proteomes" id="UP000013520"/>
    </source>
</evidence>
<dbReference type="Pfam" id="PF19842">
    <property type="entry name" value="YqeC"/>
    <property type="match status" value="1"/>
</dbReference>
<dbReference type="STRING" id="767817.Desgi_3970"/>
<evidence type="ECO:0000313" key="1">
    <source>
        <dbReference type="EMBL" id="AGL03252.1"/>
    </source>
</evidence>
<proteinExistence type="predicted"/>
<dbReference type="InterPro" id="IPR017587">
    <property type="entry name" value="YqeC"/>
</dbReference>
<accession>R4KNW1</accession>
<keyword evidence="2" id="KW-1185">Reference proteome</keyword>
<dbReference type="eggNOG" id="COG0740">
    <property type="taxonomic scope" value="Bacteria"/>
</dbReference>
<dbReference type="NCBIfam" id="TIGR03172">
    <property type="entry name" value="selenium cofactor biosynthesis protein YqeC"/>
    <property type="match status" value="1"/>
</dbReference>
<sequence>MVADMKLIDAFQIKKGDVIALVGGGGKTSAMFAIGNEALNIGYKVVLTTTTRIYVPAPASGVNVVLKPDELELLRGIEKKIKTCSMVVAGAGFTQENKVIGIDPDLIGQILQAGADLVLVEADGAARKPFKAPRQGEPVIPGLSTLVIPVVGVDCLYKPLVKEYIHRPEVVSRLLGVEEGEPVTPSMVAGILLHPLGYRKDVPRNSRWVPLINKVHSPEELKNAREVAFSLCKGGAGRVVISALNETVPVREVLVFDLCSDTGRRHLIPPGNA</sequence>
<protein>
    <submittedName>
        <fullName evidence="1">Putative selenium-dependent hydroxylase accessory protein YqeC</fullName>
    </submittedName>
</protein>
<dbReference type="EMBL" id="CP003273">
    <property type="protein sequence ID" value="AGL03252.1"/>
    <property type="molecule type" value="Genomic_DNA"/>
</dbReference>
<gene>
    <name evidence="1" type="ORF">Desgi_3970</name>
</gene>
<organism evidence="1 2">
    <name type="scientific">Desulfoscipio gibsoniae DSM 7213</name>
    <dbReference type="NCBI Taxonomy" id="767817"/>
    <lineage>
        <taxon>Bacteria</taxon>
        <taxon>Bacillati</taxon>
        <taxon>Bacillota</taxon>
        <taxon>Clostridia</taxon>
        <taxon>Eubacteriales</taxon>
        <taxon>Desulfallaceae</taxon>
        <taxon>Desulfoscipio</taxon>
    </lineage>
</organism>
<dbReference type="KEGG" id="dgi:Desgi_3970"/>
<dbReference type="Proteomes" id="UP000013520">
    <property type="component" value="Chromosome"/>
</dbReference>